<dbReference type="PANTHER" id="PTHR43507:SF20">
    <property type="entry name" value="NADH-UBIQUINONE OXIDOREDUCTASE CHAIN 4"/>
    <property type="match status" value="1"/>
</dbReference>
<gene>
    <name evidence="20" type="primary">ND4</name>
</gene>
<proteinExistence type="inferred from homology"/>
<dbReference type="Pfam" id="PF01059">
    <property type="entry name" value="Oxidored_q5_N"/>
    <property type="match status" value="1"/>
</dbReference>
<dbReference type="GO" id="GO:0031966">
    <property type="term" value="C:mitochondrial membrane"/>
    <property type="evidence" value="ECO:0007669"/>
    <property type="project" value="UniProtKB-SubCell"/>
</dbReference>
<protein>
    <recommendedName>
        <fullName evidence="5 17">NADH-ubiquinone oxidoreductase chain 4</fullName>
        <ecNumber evidence="4 17">7.1.1.2</ecNumber>
    </recommendedName>
</protein>
<comment type="catalytic activity">
    <reaction evidence="16 17">
        <text>a ubiquinone + NADH + 5 H(+)(in) = a ubiquinol + NAD(+) + 4 H(+)(out)</text>
        <dbReference type="Rhea" id="RHEA:29091"/>
        <dbReference type="Rhea" id="RHEA-COMP:9565"/>
        <dbReference type="Rhea" id="RHEA-COMP:9566"/>
        <dbReference type="ChEBI" id="CHEBI:15378"/>
        <dbReference type="ChEBI" id="CHEBI:16389"/>
        <dbReference type="ChEBI" id="CHEBI:17976"/>
        <dbReference type="ChEBI" id="CHEBI:57540"/>
        <dbReference type="ChEBI" id="CHEBI:57945"/>
        <dbReference type="EC" id="7.1.1.2"/>
    </reaction>
</comment>
<feature type="transmembrane region" description="Helical" evidence="17">
    <location>
        <begin position="55"/>
        <end position="74"/>
    </location>
</feature>
<dbReference type="GO" id="GO:0015990">
    <property type="term" value="P:electron transport coupled proton transport"/>
    <property type="evidence" value="ECO:0007669"/>
    <property type="project" value="TreeGrafter"/>
</dbReference>
<feature type="transmembrane region" description="Helical" evidence="17">
    <location>
        <begin position="419"/>
        <end position="442"/>
    </location>
</feature>
<keyword evidence="8 17" id="KW-0812">Transmembrane</keyword>
<organism evidence="20">
    <name type="scientific">Himacerus apterus</name>
    <dbReference type="NCBI Taxonomy" id="347976"/>
    <lineage>
        <taxon>Eukaryota</taxon>
        <taxon>Metazoa</taxon>
        <taxon>Ecdysozoa</taxon>
        <taxon>Arthropoda</taxon>
        <taxon>Hexapoda</taxon>
        <taxon>Insecta</taxon>
        <taxon>Pterygota</taxon>
        <taxon>Neoptera</taxon>
        <taxon>Paraneoptera</taxon>
        <taxon>Hemiptera</taxon>
        <taxon>Heteroptera</taxon>
        <taxon>Panheteroptera</taxon>
        <taxon>Cimicomorpha</taxon>
        <taxon>Nabidae</taxon>
        <taxon>Nabinae</taxon>
        <taxon>Himacerus</taxon>
        <taxon>Himacerus</taxon>
    </lineage>
</organism>
<keyword evidence="7 17" id="KW-0679">Respiratory chain</keyword>
<dbReference type="GO" id="GO:0042773">
    <property type="term" value="P:ATP synthesis coupled electron transport"/>
    <property type="evidence" value="ECO:0007669"/>
    <property type="project" value="InterPro"/>
</dbReference>
<feature type="transmembrane region" description="Helical" evidence="17">
    <location>
        <begin position="138"/>
        <end position="161"/>
    </location>
</feature>
<dbReference type="InterPro" id="IPR003918">
    <property type="entry name" value="NADH_UbQ_OxRdtase"/>
</dbReference>
<dbReference type="GO" id="GO:0008137">
    <property type="term" value="F:NADH dehydrogenase (ubiquinone) activity"/>
    <property type="evidence" value="ECO:0007669"/>
    <property type="project" value="UniProtKB-UniRule"/>
</dbReference>
<keyword evidence="6 17" id="KW-0813">Transport</keyword>
<feature type="transmembrane region" description="Helical" evidence="17">
    <location>
        <begin position="375"/>
        <end position="399"/>
    </location>
</feature>
<feature type="transmembrane region" description="Helical" evidence="17">
    <location>
        <begin position="111"/>
        <end position="131"/>
    </location>
</feature>
<dbReference type="InterPro" id="IPR001750">
    <property type="entry name" value="ND/Mrp_TM"/>
</dbReference>
<dbReference type="Pfam" id="PF00361">
    <property type="entry name" value="Proton_antipo_M"/>
    <property type="match status" value="1"/>
</dbReference>
<comment type="similarity">
    <text evidence="3 17">Belongs to the complex I subunit 4 family.</text>
</comment>
<evidence type="ECO:0000256" key="14">
    <source>
        <dbReference type="ARBA" id="ARBA00023128"/>
    </source>
</evidence>
<evidence type="ECO:0000256" key="16">
    <source>
        <dbReference type="ARBA" id="ARBA00049551"/>
    </source>
</evidence>
<comment type="function">
    <text evidence="1">Core subunit of the mitochondrial membrane respiratory chain NADH dehydrogenase (Complex I) that is believed to belong to the minimal assembly required for catalysis. Complex I functions in the transfer of electrons from NADH to the respiratory chain. The immediate electron acceptor for the enzyme is believed to be ubiquinone.</text>
</comment>
<feature type="transmembrane region" description="Helical" evidence="17">
    <location>
        <begin position="86"/>
        <end position="105"/>
    </location>
</feature>
<evidence type="ECO:0000256" key="11">
    <source>
        <dbReference type="ARBA" id="ARBA00022989"/>
    </source>
</evidence>
<evidence type="ECO:0000256" key="10">
    <source>
        <dbReference type="ARBA" id="ARBA00022982"/>
    </source>
</evidence>
<feature type="domain" description="NADH:ubiquinone oxidoreductase chain 4 N-terminal" evidence="19">
    <location>
        <begin position="1"/>
        <end position="102"/>
    </location>
</feature>
<keyword evidence="13 17" id="KW-0830">Ubiquinone</keyword>
<accession>K7NBB0</accession>
<dbReference type="EMBL" id="JF927831">
    <property type="protein sequence ID" value="AEH21221.1"/>
    <property type="molecule type" value="Genomic_DNA"/>
</dbReference>
<evidence type="ECO:0000259" key="18">
    <source>
        <dbReference type="Pfam" id="PF00361"/>
    </source>
</evidence>
<dbReference type="InterPro" id="IPR000260">
    <property type="entry name" value="NADH4_N"/>
</dbReference>
<evidence type="ECO:0000256" key="4">
    <source>
        <dbReference type="ARBA" id="ARBA00012944"/>
    </source>
</evidence>
<reference evidence="20" key="1">
    <citation type="journal article" date="2012" name="PLoS ONE">
        <title>Comparative mitogenomic analysis of damsel bugs representing three tribes in the family Nabidae (Insecta: Hemiptera).</title>
        <authorList>
            <person name="Li H."/>
            <person name="Liu H.Y."/>
            <person name="Song F."/>
            <person name="Shi A.M."/>
            <person name="Zhou X.G."/>
            <person name="Cai W.Z."/>
        </authorList>
    </citation>
    <scope>NUCLEOTIDE SEQUENCE</scope>
</reference>
<geneLocation type="mitochondrion" evidence="20"/>
<evidence type="ECO:0000313" key="20">
    <source>
        <dbReference type="EMBL" id="AEH21221.1"/>
    </source>
</evidence>
<feature type="transmembrane region" description="Helical" evidence="17">
    <location>
        <begin position="331"/>
        <end position="349"/>
    </location>
</feature>
<feature type="transmembrane region" description="Helical" evidence="17">
    <location>
        <begin position="12"/>
        <end position="35"/>
    </location>
</feature>
<feature type="transmembrane region" description="Helical" evidence="17">
    <location>
        <begin position="210"/>
        <end position="229"/>
    </location>
</feature>
<keyword evidence="11 17" id="KW-1133">Transmembrane helix</keyword>
<keyword evidence="10 17" id="KW-0249">Electron transport</keyword>
<evidence type="ECO:0000256" key="5">
    <source>
        <dbReference type="ARBA" id="ARBA00021006"/>
    </source>
</evidence>
<evidence type="ECO:0000256" key="8">
    <source>
        <dbReference type="ARBA" id="ARBA00022692"/>
    </source>
</evidence>
<keyword evidence="15 17" id="KW-0472">Membrane</keyword>
<feature type="transmembrane region" description="Helical" evidence="17">
    <location>
        <begin position="298"/>
        <end position="319"/>
    </location>
</feature>
<keyword evidence="12 17" id="KW-0520">NAD</keyword>
<feature type="domain" description="NADH:quinone oxidoreductase/Mrp antiporter transmembrane" evidence="18">
    <location>
        <begin position="106"/>
        <end position="387"/>
    </location>
</feature>
<feature type="transmembrane region" description="Helical" evidence="17">
    <location>
        <begin position="241"/>
        <end position="263"/>
    </location>
</feature>
<dbReference type="AlphaFoldDB" id="K7NBB0"/>
<evidence type="ECO:0000256" key="7">
    <source>
        <dbReference type="ARBA" id="ARBA00022660"/>
    </source>
</evidence>
<evidence type="ECO:0000256" key="12">
    <source>
        <dbReference type="ARBA" id="ARBA00023027"/>
    </source>
</evidence>
<dbReference type="PANTHER" id="PTHR43507">
    <property type="entry name" value="NADH-UBIQUINONE OXIDOREDUCTASE CHAIN 4"/>
    <property type="match status" value="1"/>
</dbReference>
<dbReference type="GO" id="GO:0048039">
    <property type="term" value="F:ubiquinone binding"/>
    <property type="evidence" value="ECO:0007669"/>
    <property type="project" value="TreeGrafter"/>
</dbReference>
<evidence type="ECO:0000256" key="1">
    <source>
        <dbReference type="ARBA" id="ARBA00003257"/>
    </source>
</evidence>
<dbReference type="GO" id="GO:0003954">
    <property type="term" value="F:NADH dehydrogenase activity"/>
    <property type="evidence" value="ECO:0007669"/>
    <property type="project" value="TreeGrafter"/>
</dbReference>
<feature type="transmembrane region" description="Helical" evidence="17">
    <location>
        <begin position="270"/>
        <end position="292"/>
    </location>
</feature>
<sequence>MMSMLISLMFMIPLSILGEWWLLCFNLIVIMFYYMNSVWMLDYYSMVSYTMGGDMLSLSLVMLSLWIVMLMYMSSINIFNNQINDNVFNIICMILLMCLILTFTCMNMFNFYLYFEFSLIPTLFLIFGWGYQPERLVAGYYLLFYTLFASLPLLVCLFYLFNNCYTLFYFLIMFECNFYIYMSLIVAFLIKMPLIMFHFWLLKAHVEAPVSGSMILAGILLKLGGYGMMRVYMFMYEFSVYYNYMFICLSLYGMCIVGMLCLIQTDIKVLIAYSSVAHMGLVICGIMTFNMWGLLGSLLLMIGHGLCSSSLFCLANIIYERMHSRSIIINKGLLTIFPSLSLMWFISSINNMASPPSLNLLGEILLLNSILSWDIMSWLFLGFSSFMSCCYSIYMYSYINHGNLYSGIMSSSLINFREFMLIIFHLLPLNMIFIKVDFLLLWL</sequence>
<evidence type="ECO:0000256" key="6">
    <source>
        <dbReference type="ARBA" id="ARBA00022448"/>
    </source>
</evidence>
<keyword evidence="14 17" id="KW-0496">Mitochondrion</keyword>
<name>K7NBB0_9HEMI</name>
<evidence type="ECO:0000256" key="9">
    <source>
        <dbReference type="ARBA" id="ARBA00022967"/>
    </source>
</evidence>
<evidence type="ECO:0000259" key="19">
    <source>
        <dbReference type="Pfam" id="PF01059"/>
    </source>
</evidence>
<comment type="function">
    <text evidence="17">Core subunit of the mitochondrial membrane respiratory chain NADH dehydrogenase (Complex I) which catalyzes electron transfer from NADH through the respiratory chain, using ubiquinone as an electron acceptor. Essential for the catalytic activity and assembly of complex I.</text>
</comment>
<comment type="subcellular location">
    <subcellularLocation>
        <location evidence="2 17">Mitochondrion membrane</location>
        <topology evidence="2 17">Multi-pass membrane protein</topology>
    </subcellularLocation>
</comment>
<evidence type="ECO:0000256" key="17">
    <source>
        <dbReference type="RuleBase" id="RU003297"/>
    </source>
</evidence>
<evidence type="ECO:0000256" key="3">
    <source>
        <dbReference type="ARBA" id="ARBA00009025"/>
    </source>
</evidence>
<dbReference type="PRINTS" id="PR01437">
    <property type="entry name" value="NUOXDRDTASE4"/>
</dbReference>
<dbReference type="EC" id="7.1.1.2" evidence="4 17"/>
<evidence type="ECO:0000256" key="2">
    <source>
        <dbReference type="ARBA" id="ARBA00004225"/>
    </source>
</evidence>
<evidence type="ECO:0000256" key="15">
    <source>
        <dbReference type="ARBA" id="ARBA00023136"/>
    </source>
</evidence>
<evidence type="ECO:0000256" key="13">
    <source>
        <dbReference type="ARBA" id="ARBA00023075"/>
    </source>
</evidence>
<keyword evidence="9" id="KW-1278">Translocase</keyword>